<dbReference type="InterPro" id="IPR010985">
    <property type="entry name" value="Ribbon_hlx_hlx"/>
</dbReference>
<gene>
    <name evidence="1" type="ORF">E4K63_06455</name>
</gene>
<dbReference type="InterPro" id="IPR035069">
    <property type="entry name" value="TTHA1013/TTHA0281-like"/>
</dbReference>
<dbReference type="SUPFAM" id="SSF143100">
    <property type="entry name" value="TTHA1013/TTHA0281-like"/>
    <property type="match status" value="1"/>
</dbReference>
<reference evidence="1 2" key="1">
    <citation type="submission" date="2019-03" db="EMBL/GenBank/DDBJ databases">
        <title>Complete Genome Sequence of Allofrancisella inopinata Strain SYSU YG23 Isolated from Water-Cooling Systems in China.</title>
        <authorList>
            <person name="Ohrman C."/>
            <person name="Uneklint I."/>
            <person name="Sjodin A."/>
        </authorList>
    </citation>
    <scope>NUCLEOTIDE SEQUENCE [LARGE SCALE GENOMIC DNA]</scope>
    <source>
        <strain evidence="1 2">SYSU YG23</strain>
    </source>
</reference>
<evidence type="ECO:0000313" key="2">
    <source>
        <dbReference type="Proteomes" id="UP000502004"/>
    </source>
</evidence>
<dbReference type="GO" id="GO:0006355">
    <property type="term" value="P:regulation of DNA-templated transcription"/>
    <property type="evidence" value="ECO:0007669"/>
    <property type="project" value="InterPro"/>
</dbReference>
<sequence>MNNLIKHKGYYGSVEFDEESMVFYGQIQFIRSLISYEAENAKELVDSFHSAVDEYLEDCKERGVEPEKAFRGTLNVRLGTDLHEKVAIAASNMGTSINDFIKQSLNKSTA</sequence>
<dbReference type="KEGG" id="aii:E4K63_06455"/>
<keyword evidence="2" id="KW-1185">Reference proteome</keyword>
<dbReference type="RefSeq" id="WP_133942362.1">
    <property type="nucleotide sequence ID" value="NZ_CP038241.1"/>
</dbReference>
<proteinExistence type="predicted"/>
<dbReference type="Proteomes" id="UP000502004">
    <property type="component" value="Chromosome"/>
</dbReference>
<accession>A0AAE6YKC8</accession>
<name>A0AAE6YKC8_9GAMM</name>
<dbReference type="AlphaFoldDB" id="A0AAE6YKC8"/>
<protein>
    <submittedName>
        <fullName evidence="1">Type II toxin-antitoxin system HicB family antitoxin</fullName>
    </submittedName>
</protein>
<dbReference type="SUPFAM" id="SSF47598">
    <property type="entry name" value="Ribbon-helix-helix"/>
    <property type="match status" value="1"/>
</dbReference>
<dbReference type="Pfam" id="PF05534">
    <property type="entry name" value="HicB"/>
    <property type="match status" value="1"/>
</dbReference>
<dbReference type="EMBL" id="CP038241">
    <property type="protein sequence ID" value="QIV96489.1"/>
    <property type="molecule type" value="Genomic_DNA"/>
</dbReference>
<evidence type="ECO:0000313" key="1">
    <source>
        <dbReference type="EMBL" id="QIV96489.1"/>
    </source>
</evidence>
<organism evidence="1 2">
    <name type="scientific">Allofrancisella inopinata</name>
    <dbReference type="NCBI Taxonomy" id="1085647"/>
    <lineage>
        <taxon>Bacteria</taxon>
        <taxon>Pseudomonadati</taxon>
        <taxon>Pseudomonadota</taxon>
        <taxon>Gammaproteobacteria</taxon>
        <taxon>Thiotrichales</taxon>
        <taxon>Francisellaceae</taxon>
        <taxon>Allofrancisella</taxon>
    </lineage>
</organism>
<dbReference type="InterPro" id="IPR008651">
    <property type="entry name" value="Uncharacterised_HicB"/>
</dbReference>